<dbReference type="Gene3D" id="1.50.10.20">
    <property type="match status" value="1"/>
</dbReference>
<gene>
    <name evidence="1" type="ORF">D0433_08140</name>
</gene>
<evidence type="ECO:0000313" key="1">
    <source>
        <dbReference type="EMBL" id="RFM24059.1"/>
    </source>
</evidence>
<comment type="caution">
    <text evidence="1">The sequence shown here is derived from an EMBL/GenBank/DDBJ whole genome shotgun (WGS) entry which is preliminary data.</text>
</comment>
<accession>A0A395LZV0</accession>
<protein>
    <submittedName>
        <fullName evidence="1">Delta-aminolevulinic acid dehydratase</fullName>
    </submittedName>
</protein>
<dbReference type="InterPro" id="IPR008928">
    <property type="entry name" value="6-hairpin_glycosidase_sf"/>
</dbReference>
<reference evidence="1 2" key="1">
    <citation type="journal article" date="2011" name="ISME J.">
        <title>Community ecology of hot spring cyanobacterial mats: predominant populations and their functional potential.</title>
        <authorList>
            <person name="Klatt C.G."/>
            <person name="Wood J.M."/>
            <person name="Rusch D.B."/>
            <person name="Bateson M.M."/>
            <person name="Hamamura N."/>
            <person name="Heidelberg J.F."/>
            <person name="Grossman A.R."/>
            <person name="Bhaya D."/>
            <person name="Cohan F.M."/>
            <person name="Kuhl M."/>
            <person name="Bryant D.A."/>
            <person name="Ward D.M."/>
        </authorList>
    </citation>
    <scope>NUCLEOTIDE SEQUENCE [LARGE SCALE GENOMIC DNA]</scope>
    <source>
        <strain evidence="1">OS</strain>
    </source>
</reference>
<dbReference type="SUPFAM" id="SSF48208">
    <property type="entry name" value="Six-hairpin glycosidases"/>
    <property type="match status" value="1"/>
</dbReference>
<organism evidence="1 2">
    <name type="scientific">Candidatus Thermochlorobacter aerophilus</name>
    <dbReference type="NCBI Taxonomy" id="1868324"/>
    <lineage>
        <taxon>Bacteria</taxon>
        <taxon>Pseudomonadati</taxon>
        <taxon>Chlorobiota</taxon>
        <taxon>Chlorobiia</taxon>
        <taxon>Chlorobiales</taxon>
        <taxon>Candidatus Thermochlorobacteriaceae</taxon>
        <taxon>Candidatus Thermochlorobacter</taxon>
    </lineage>
</organism>
<proteinExistence type="predicted"/>
<dbReference type="AlphaFoldDB" id="A0A395LZV0"/>
<evidence type="ECO:0000313" key="2">
    <source>
        <dbReference type="Proteomes" id="UP000266389"/>
    </source>
</evidence>
<dbReference type="Proteomes" id="UP000266389">
    <property type="component" value="Unassembled WGS sequence"/>
</dbReference>
<name>A0A395LZV0_9BACT</name>
<dbReference type="EMBL" id="PHFL01000049">
    <property type="protein sequence ID" value="RFM24059.1"/>
    <property type="molecule type" value="Genomic_DNA"/>
</dbReference>
<dbReference type="GO" id="GO:0005975">
    <property type="term" value="P:carbohydrate metabolic process"/>
    <property type="evidence" value="ECO:0007669"/>
    <property type="project" value="InterPro"/>
</dbReference>
<sequence length="401" mass="46019">MSLLIQSVAADMQTLDFLIQSLLRLEARIHADAYRGYDPYDALTSPLFRLPILNQQKILRWGAQQVLKRLPLNVRPLLFIPKGYNPVTLGLCLQAYTALRCVFPDRAAFYDAQSAFCLSELNRLQSKGYSGACWGYDFDWEARYARIPAYTPTVVATGFITHALFEYYRATQHPQALALCQSATEFVLRDLPRTWFDGTFCFSYSPLDKQVVLNATLKGARLLAQVYSVTKVPHLLEEAKKTVAFVVSQQQPTGAWSYSWGDTRTWADNFHTGYVLDCLDEFIKCSGEQAFSDSLQKGFAYYYTHFFVEDSDGLIPKYYDHALYPIDSTAGAQSILTLLRFGRLDEALKVAHWMCKHMQRSDGHFAYQKHRYYLNSIPYMRWSSSWMYLGLAYLLRASFAK</sequence>